<evidence type="ECO:0000256" key="2">
    <source>
        <dbReference type="PIRNR" id="PIRNR017215"/>
    </source>
</evidence>
<dbReference type="InterPro" id="IPR040608">
    <property type="entry name" value="Snf8/Vps36"/>
</dbReference>
<dbReference type="PIRSF" id="PIRSF017215">
    <property type="entry name" value="ESCRT2_Vps22"/>
    <property type="match status" value="1"/>
</dbReference>
<evidence type="ECO:0000256" key="1">
    <source>
        <dbReference type="ARBA" id="ARBA00009834"/>
    </source>
</evidence>
<gene>
    <name evidence="3" type="ORF">RNJ44_03660</name>
</gene>
<proteinExistence type="inferred from homology"/>
<keyword evidence="4" id="KW-1185">Reference proteome</keyword>
<dbReference type="InterPro" id="IPR036390">
    <property type="entry name" value="WH_DNA-bd_sf"/>
</dbReference>
<comment type="caution">
    <text evidence="3">The sequence shown here is derived from an EMBL/GenBank/DDBJ whole genome shotgun (WGS) entry which is preliminary data.</text>
</comment>
<dbReference type="InterPro" id="IPR036388">
    <property type="entry name" value="WH-like_DNA-bd_sf"/>
</dbReference>
<dbReference type="PANTHER" id="PTHR12806">
    <property type="entry name" value="EAP30 SUBUNIT OF ELL COMPLEX"/>
    <property type="match status" value="1"/>
</dbReference>
<keyword evidence="2" id="KW-0813">Transport</keyword>
<dbReference type="EMBL" id="JBEVYD010000004">
    <property type="protein sequence ID" value="KAL3233620.1"/>
    <property type="molecule type" value="Genomic_DNA"/>
</dbReference>
<sequence>MSGTMKKFGLSAFDGLERDNYQNVSSKVLERQSKELDQQLKVFRDKLIEFAKIHNHELKANPEFRSRFMRMCSSIGIDPLSLFDRDQHLFNVDDFYYEICVKVIEVCRETKDMNGGIISFDELLNGYFKNLNVKMEDVEKAIGMIQTLEGGLEVLTIRGKKFLQSVPNELTGDQTRILEICSIMGYASLSLLKANFAWELVRSKSVLDEMVANGLLWVDNQSGGEILYWDPSWIMRSA</sequence>
<name>A0ABR4NXJ8_9SACH</name>
<dbReference type="Proteomes" id="UP001623330">
    <property type="component" value="Unassembled WGS sequence"/>
</dbReference>
<dbReference type="Gene3D" id="1.10.10.10">
    <property type="entry name" value="Winged helix-like DNA-binding domain superfamily/Winged helix DNA-binding domain"/>
    <property type="match status" value="2"/>
</dbReference>
<reference evidence="3 4" key="1">
    <citation type="submission" date="2024-05" db="EMBL/GenBank/DDBJ databases">
        <title>Long read based assembly of the Candida bracarensis genome reveals expanded adhesin content.</title>
        <authorList>
            <person name="Marcet-Houben M."/>
            <person name="Ksiezopolska E."/>
            <person name="Gabaldon T."/>
        </authorList>
    </citation>
    <scope>NUCLEOTIDE SEQUENCE [LARGE SCALE GENOMIC DNA]</scope>
    <source>
        <strain evidence="3 4">CBM6</strain>
    </source>
</reference>
<accession>A0ABR4NXJ8</accession>
<keyword evidence="2" id="KW-0653">Protein transport</keyword>
<comment type="similarity">
    <text evidence="1 2">Belongs to the SNF8 family.</text>
</comment>
<dbReference type="PANTHER" id="PTHR12806:SF0">
    <property type="entry name" value="VACUOLAR-SORTING PROTEIN SNF8"/>
    <property type="match status" value="1"/>
</dbReference>
<comment type="function">
    <text evidence="2">Component of the endosomal sorting complex required for transport II (ESCRT-II), which is required for multivesicular body (MVB) formation and sorting of endosomal cargo proteins into MVBs.</text>
</comment>
<dbReference type="InterPro" id="IPR016689">
    <property type="entry name" value="ESCRT-2_cplx_Snf8"/>
</dbReference>
<dbReference type="SUPFAM" id="SSF46785">
    <property type="entry name" value="Winged helix' DNA-binding domain"/>
    <property type="match status" value="2"/>
</dbReference>
<comment type="subunit">
    <text evidence="2">Component of the endosomal sorting complex required for transport II (ESCRT-II).</text>
</comment>
<dbReference type="Gene3D" id="6.10.140.180">
    <property type="match status" value="1"/>
</dbReference>
<evidence type="ECO:0000313" key="3">
    <source>
        <dbReference type="EMBL" id="KAL3233620.1"/>
    </source>
</evidence>
<dbReference type="Pfam" id="PF04157">
    <property type="entry name" value="EAP30"/>
    <property type="match status" value="1"/>
</dbReference>
<protein>
    <recommendedName>
        <fullName evidence="2">Vacuolar-sorting protein SNF8</fullName>
    </recommendedName>
</protein>
<organism evidence="3 4">
    <name type="scientific">Nakaseomyces bracarensis</name>
    <dbReference type="NCBI Taxonomy" id="273131"/>
    <lineage>
        <taxon>Eukaryota</taxon>
        <taxon>Fungi</taxon>
        <taxon>Dikarya</taxon>
        <taxon>Ascomycota</taxon>
        <taxon>Saccharomycotina</taxon>
        <taxon>Saccharomycetes</taxon>
        <taxon>Saccharomycetales</taxon>
        <taxon>Saccharomycetaceae</taxon>
        <taxon>Nakaseomyces</taxon>
    </lineage>
</organism>
<evidence type="ECO:0000313" key="4">
    <source>
        <dbReference type="Proteomes" id="UP001623330"/>
    </source>
</evidence>